<evidence type="ECO:0000256" key="4">
    <source>
        <dbReference type="ARBA" id="ARBA00022701"/>
    </source>
</evidence>
<evidence type="ECO:0000256" key="3">
    <source>
        <dbReference type="ARBA" id="ARBA00022490"/>
    </source>
</evidence>
<comment type="subcellular location">
    <subcellularLocation>
        <location evidence="1">Cytoplasm</location>
        <location evidence="1">Cytoskeleton</location>
    </subcellularLocation>
</comment>
<evidence type="ECO:0000256" key="1">
    <source>
        <dbReference type="ARBA" id="ARBA00004245"/>
    </source>
</evidence>
<evidence type="ECO:0000259" key="7">
    <source>
        <dbReference type="Pfam" id="PF06886"/>
    </source>
</evidence>
<keyword evidence="3" id="KW-0963">Cytoplasm</keyword>
<protein>
    <recommendedName>
        <fullName evidence="7">TPX2 C-terminal domain-containing protein</fullName>
    </recommendedName>
</protein>
<dbReference type="PANTHER" id="PTHR47067">
    <property type="entry name" value="TPX2 (TARGETING PROTEIN FOR XKLP2) PROTEIN FAMILY-RELATED"/>
    <property type="match status" value="1"/>
</dbReference>
<dbReference type="AlphaFoldDB" id="A0A7J7BY03"/>
<dbReference type="Pfam" id="PF06886">
    <property type="entry name" value="TPX2"/>
    <property type="match status" value="1"/>
</dbReference>
<feature type="compositionally biased region" description="Basic and acidic residues" evidence="6">
    <location>
        <begin position="425"/>
        <end position="434"/>
    </location>
</feature>
<feature type="compositionally biased region" description="Polar residues" evidence="6">
    <location>
        <begin position="436"/>
        <end position="448"/>
    </location>
</feature>
<evidence type="ECO:0000313" key="8">
    <source>
        <dbReference type="EMBL" id="KAF5726698.1"/>
    </source>
</evidence>
<sequence>MGESACLVRSFSHPSEASREDREGDPIRRALTESISFGRFMSESLAWEKWSTFSQNRYLEEVEKFSKPGSVAQKKAYFEAHYKKKAAMREAALLQEENATSDSIPESGIAETCSHSSIVEELAATNNHLDVEEQEENDVFNNEMRHSVGLNAWNSAIESDDIRTAAVERVETVVEQNVDTRIPALIENLNKIVENHGQNVYADSALQEQIPKKEDSDRERPASSSKKRPSMFKSLTIDRAYKHPSSPAKGASSVQFRAENKVGSDSKISAEDSANKKVIENGVGSLGKKSIRDFISIKKSTPNALHMSINFSSRASVSSNSSGKMSKGNLTLHNPARTSVNGMLKHPSVIGKSEDKRIKIPLNKSVSGGIMSTGKSYSLISEHPKSSNASGSKTRAPIVLSPFSFRSEERAARRKEFFQKLEENSKVKEVEKWKLQTKSKMPVTQPQSPKLGRKPMPTRVQDITRSRPPRRPAVDAELSKRSIGKSKQSTAHSVSSLPKRSALENASPNIQQ</sequence>
<gene>
    <name evidence="8" type="ORF">HS088_TW22G00379</name>
</gene>
<dbReference type="OrthoDB" id="621651at2759"/>
<feature type="domain" description="TPX2 C-terminal" evidence="7">
    <location>
        <begin position="403"/>
        <end position="441"/>
    </location>
</feature>
<dbReference type="InterPro" id="IPR044216">
    <property type="entry name" value="WDL7"/>
</dbReference>
<proteinExistence type="inferred from homology"/>
<feature type="compositionally biased region" description="Basic and acidic residues" evidence="6">
    <location>
        <begin position="258"/>
        <end position="270"/>
    </location>
</feature>
<comment type="similarity">
    <text evidence="2">Belongs to the TPX2 family.</text>
</comment>
<dbReference type="InterPro" id="IPR027329">
    <property type="entry name" value="TPX2_C"/>
</dbReference>
<keyword evidence="9" id="KW-1185">Reference proteome</keyword>
<dbReference type="InParanoid" id="A0A7J7BY03"/>
<feature type="compositionally biased region" description="Basic and acidic residues" evidence="6">
    <location>
        <begin position="210"/>
        <end position="221"/>
    </location>
</feature>
<feature type="region of interest" description="Disordered" evidence="6">
    <location>
        <begin position="425"/>
        <end position="512"/>
    </location>
</feature>
<comment type="caution">
    <text evidence="8">The sequence shown here is derived from an EMBL/GenBank/DDBJ whole genome shotgun (WGS) entry which is preliminary data.</text>
</comment>
<evidence type="ECO:0000256" key="6">
    <source>
        <dbReference type="SAM" id="MobiDB-lite"/>
    </source>
</evidence>
<feature type="region of interest" description="Disordered" evidence="6">
    <location>
        <begin position="203"/>
        <end position="270"/>
    </location>
</feature>
<feature type="compositionally biased region" description="Basic and acidic residues" evidence="6">
    <location>
        <begin position="16"/>
        <end position="26"/>
    </location>
</feature>
<keyword evidence="4" id="KW-0493">Microtubule</keyword>
<reference evidence="8 9" key="1">
    <citation type="journal article" date="2020" name="Nat. Commun.">
        <title>Genome of Tripterygium wilfordii and identification of cytochrome P450 involved in triptolide biosynthesis.</title>
        <authorList>
            <person name="Tu L."/>
            <person name="Su P."/>
            <person name="Zhang Z."/>
            <person name="Gao L."/>
            <person name="Wang J."/>
            <person name="Hu T."/>
            <person name="Zhou J."/>
            <person name="Zhang Y."/>
            <person name="Zhao Y."/>
            <person name="Liu Y."/>
            <person name="Song Y."/>
            <person name="Tong Y."/>
            <person name="Lu Y."/>
            <person name="Yang J."/>
            <person name="Xu C."/>
            <person name="Jia M."/>
            <person name="Peters R.J."/>
            <person name="Huang L."/>
            <person name="Gao W."/>
        </authorList>
    </citation>
    <scope>NUCLEOTIDE SEQUENCE [LARGE SCALE GENOMIC DNA]</scope>
    <source>
        <strain evidence="9">cv. XIE 37</strain>
        <tissue evidence="8">Leaf</tissue>
    </source>
</reference>
<dbReference type="PANTHER" id="PTHR47067:SF16">
    <property type="entry name" value="TPX2 (TARGETING PROTEIN FOR XKLP2) PROTEIN FAMILY"/>
    <property type="match status" value="1"/>
</dbReference>
<dbReference type="FunCoup" id="A0A7J7BY03">
    <property type="interactions" value="98"/>
</dbReference>
<evidence type="ECO:0000256" key="5">
    <source>
        <dbReference type="ARBA" id="ARBA00023212"/>
    </source>
</evidence>
<accession>A0A7J7BY03</accession>
<dbReference type="Proteomes" id="UP000593562">
    <property type="component" value="Unassembled WGS sequence"/>
</dbReference>
<feature type="compositionally biased region" description="Polar residues" evidence="6">
    <location>
        <begin position="485"/>
        <end position="512"/>
    </location>
</feature>
<organism evidence="8 9">
    <name type="scientific">Tripterygium wilfordii</name>
    <name type="common">Thunder God vine</name>
    <dbReference type="NCBI Taxonomy" id="458696"/>
    <lineage>
        <taxon>Eukaryota</taxon>
        <taxon>Viridiplantae</taxon>
        <taxon>Streptophyta</taxon>
        <taxon>Embryophyta</taxon>
        <taxon>Tracheophyta</taxon>
        <taxon>Spermatophyta</taxon>
        <taxon>Magnoliopsida</taxon>
        <taxon>eudicotyledons</taxon>
        <taxon>Gunneridae</taxon>
        <taxon>Pentapetalae</taxon>
        <taxon>rosids</taxon>
        <taxon>fabids</taxon>
        <taxon>Celastrales</taxon>
        <taxon>Celastraceae</taxon>
        <taxon>Tripterygium</taxon>
    </lineage>
</organism>
<feature type="region of interest" description="Disordered" evidence="6">
    <location>
        <begin position="1"/>
        <end position="26"/>
    </location>
</feature>
<dbReference type="EMBL" id="JAAARO010000022">
    <property type="protein sequence ID" value="KAF5726698.1"/>
    <property type="molecule type" value="Genomic_DNA"/>
</dbReference>
<name>A0A7J7BY03_TRIWF</name>
<evidence type="ECO:0000313" key="9">
    <source>
        <dbReference type="Proteomes" id="UP000593562"/>
    </source>
</evidence>
<evidence type="ECO:0000256" key="2">
    <source>
        <dbReference type="ARBA" id="ARBA00005885"/>
    </source>
</evidence>
<keyword evidence="5" id="KW-0206">Cytoskeleton</keyword>
<dbReference type="GO" id="GO:0005874">
    <property type="term" value="C:microtubule"/>
    <property type="evidence" value="ECO:0007669"/>
    <property type="project" value="UniProtKB-KW"/>
</dbReference>